<dbReference type="PANTHER" id="PTHR30055">
    <property type="entry name" value="HTH-TYPE TRANSCRIPTIONAL REGULATOR RUTR"/>
    <property type="match status" value="1"/>
</dbReference>
<feature type="region of interest" description="Disordered" evidence="5">
    <location>
        <begin position="1"/>
        <end position="32"/>
    </location>
</feature>
<dbReference type="Pfam" id="PF00440">
    <property type="entry name" value="TetR_N"/>
    <property type="match status" value="1"/>
</dbReference>
<dbReference type="InterPro" id="IPR001647">
    <property type="entry name" value="HTH_TetR"/>
</dbReference>
<dbReference type="InterPro" id="IPR009057">
    <property type="entry name" value="Homeodomain-like_sf"/>
</dbReference>
<evidence type="ECO:0000256" key="4">
    <source>
        <dbReference type="PROSITE-ProRule" id="PRU00335"/>
    </source>
</evidence>
<sequence length="235" mass="25659">MVKPSALRASRSATVDGTATAAPRSAGRPTQDAAAELRERLLNAATQTFRAEGFGGARVEEIAERAGISKTTVYRQYGTKEDLFRAAIWHGMSDLRGRIEELLKPRRDFAKTLLVLVRTLTDHMATTDTIEITRVSVGESHRFPDVAKGFLQYVNAMLEPVAAFIASAAQGGTINVSDAPQAARDLLTLVAGSVEVLMGIPTTPAQREQRAAHIQQLLLSAWRYQLPDHQHNSRT</sequence>
<dbReference type="InterPro" id="IPR050109">
    <property type="entry name" value="HTH-type_TetR-like_transc_reg"/>
</dbReference>
<gene>
    <name evidence="7" type="ORF">FSO04_03545</name>
    <name evidence="9" type="ORF">NIE36_20780</name>
    <name evidence="8" type="ORF">OSB80_20840</name>
</gene>
<dbReference type="AlphaFoldDB" id="A0A6N6WL63"/>
<dbReference type="InterPro" id="IPR036271">
    <property type="entry name" value="Tet_transcr_reg_TetR-rel_C_sf"/>
</dbReference>
<reference evidence="7 10" key="1">
    <citation type="journal article" date="2020" name="Int. J. Syst. Evol. Microbiol.">
        <title>Paraburkholderia madseniana sp. nov., a phenolic acid-degrading bacterium isolated from acidic forest soil.</title>
        <authorList>
            <person name="Wilhelm R.C."/>
            <person name="Murphy S.J.L."/>
            <person name="Feriancek N.M."/>
            <person name="Karasz D.C."/>
            <person name="DeRito C.M."/>
            <person name="Newman J.D."/>
            <person name="Buckley D.H."/>
        </authorList>
    </citation>
    <scope>NUCLEOTIDE SEQUENCE [LARGE SCALE GENOMIC DNA]</scope>
    <source>
        <strain evidence="7 10">RP11</strain>
    </source>
</reference>
<dbReference type="PROSITE" id="PS50977">
    <property type="entry name" value="HTH_TETR_2"/>
    <property type="match status" value="1"/>
</dbReference>
<evidence type="ECO:0000313" key="9">
    <source>
        <dbReference type="EMBL" id="MDQ6409633.1"/>
    </source>
</evidence>
<feature type="DNA-binding region" description="H-T-H motif" evidence="4">
    <location>
        <begin position="58"/>
        <end position="77"/>
    </location>
</feature>
<evidence type="ECO:0000313" key="7">
    <source>
        <dbReference type="EMBL" id="KAE8761385.1"/>
    </source>
</evidence>
<dbReference type="SUPFAM" id="SSF46689">
    <property type="entry name" value="Homeodomain-like"/>
    <property type="match status" value="1"/>
</dbReference>
<reference evidence="8 11" key="2">
    <citation type="submission" date="2022-11" db="EMBL/GenBank/DDBJ databases">
        <title>PHB producers.</title>
        <authorList>
            <person name="Besaury L."/>
        </authorList>
    </citation>
    <scope>NUCLEOTIDE SEQUENCE [LARGE SCALE GENOMIC DNA]</scope>
    <source>
        <strain evidence="8 11">SEWS6</strain>
    </source>
</reference>
<dbReference type="Proteomes" id="UP000463700">
    <property type="component" value="Unassembled WGS sequence"/>
</dbReference>
<dbReference type="GO" id="GO:0000976">
    <property type="term" value="F:transcription cis-regulatory region binding"/>
    <property type="evidence" value="ECO:0007669"/>
    <property type="project" value="TreeGrafter"/>
</dbReference>
<accession>A0A6N6WL63</accession>
<comment type="caution">
    <text evidence="7">The sequence shown here is derived from an EMBL/GenBank/DDBJ whole genome shotgun (WGS) entry which is preliminary data.</text>
</comment>
<dbReference type="Pfam" id="PF14246">
    <property type="entry name" value="TetR_C_7"/>
    <property type="match status" value="1"/>
</dbReference>
<dbReference type="Proteomes" id="UP001242288">
    <property type="component" value="Unassembled WGS sequence"/>
</dbReference>
<dbReference type="OrthoDB" id="8595767at2"/>
<organism evidence="7 10">
    <name type="scientific">Paraburkholderia madseniana</name>
    <dbReference type="NCBI Taxonomy" id="2599607"/>
    <lineage>
        <taxon>Bacteria</taxon>
        <taxon>Pseudomonadati</taxon>
        <taxon>Pseudomonadota</taxon>
        <taxon>Betaproteobacteria</taxon>
        <taxon>Burkholderiales</taxon>
        <taxon>Burkholderiaceae</taxon>
        <taxon>Paraburkholderia</taxon>
    </lineage>
</organism>
<evidence type="ECO:0000256" key="1">
    <source>
        <dbReference type="ARBA" id="ARBA00023015"/>
    </source>
</evidence>
<dbReference type="EMBL" id="VOSW01000004">
    <property type="protein sequence ID" value="KAE8761385.1"/>
    <property type="molecule type" value="Genomic_DNA"/>
</dbReference>
<dbReference type="Gene3D" id="1.10.10.60">
    <property type="entry name" value="Homeodomain-like"/>
    <property type="match status" value="1"/>
</dbReference>
<dbReference type="SUPFAM" id="SSF48498">
    <property type="entry name" value="Tetracyclin repressor-like, C-terminal domain"/>
    <property type="match status" value="1"/>
</dbReference>
<dbReference type="Gene3D" id="1.10.357.10">
    <property type="entry name" value="Tetracycline Repressor, domain 2"/>
    <property type="match status" value="1"/>
</dbReference>
<dbReference type="PRINTS" id="PR00455">
    <property type="entry name" value="HTHTETR"/>
</dbReference>
<dbReference type="RefSeq" id="WP_154558394.1">
    <property type="nucleotide sequence ID" value="NZ_JAMXWF010000017.1"/>
</dbReference>
<dbReference type="EMBL" id="JAPKHW010000017">
    <property type="protein sequence ID" value="MCX4147811.1"/>
    <property type="molecule type" value="Genomic_DNA"/>
</dbReference>
<dbReference type="Proteomes" id="UP001209412">
    <property type="component" value="Unassembled WGS sequence"/>
</dbReference>
<evidence type="ECO:0000256" key="2">
    <source>
        <dbReference type="ARBA" id="ARBA00023125"/>
    </source>
</evidence>
<dbReference type="PANTHER" id="PTHR30055:SF234">
    <property type="entry name" value="HTH-TYPE TRANSCRIPTIONAL REGULATOR BETI"/>
    <property type="match status" value="1"/>
</dbReference>
<evidence type="ECO:0000313" key="8">
    <source>
        <dbReference type="EMBL" id="MCX4147811.1"/>
    </source>
</evidence>
<protein>
    <submittedName>
        <fullName evidence="7">TetR family transcriptional regulator</fullName>
    </submittedName>
    <submittedName>
        <fullName evidence="8">TetR/AcrR family transcriptional regulator</fullName>
    </submittedName>
</protein>
<dbReference type="InterPro" id="IPR039536">
    <property type="entry name" value="TetR_C_Proteobacteria"/>
</dbReference>
<proteinExistence type="predicted"/>
<keyword evidence="2 4" id="KW-0238">DNA-binding</keyword>
<feature type="domain" description="HTH tetR-type" evidence="6">
    <location>
        <begin position="35"/>
        <end position="95"/>
    </location>
</feature>
<evidence type="ECO:0000313" key="11">
    <source>
        <dbReference type="Proteomes" id="UP001209412"/>
    </source>
</evidence>
<evidence type="ECO:0000256" key="3">
    <source>
        <dbReference type="ARBA" id="ARBA00023163"/>
    </source>
</evidence>
<keyword evidence="1" id="KW-0805">Transcription regulation</keyword>
<evidence type="ECO:0000313" key="10">
    <source>
        <dbReference type="Proteomes" id="UP000463700"/>
    </source>
</evidence>
<name>A0A6N6WL63_9BURK</name>
<evidence type="ECO:0000256" key="5">
    <source>
        <dbReference type="SAM" id="MobiDB-lite"/>
    </source>
</evidence>
<keyword evidence="3" id="KW-0804">Transcription</keyword>
<dbReference type="EMBL" id="JAMXWF010000017">
    <property type="protein sequence ID" value="MDQ6409633.1"/>
    <property type="molecule type" value="Genomic_DNA"/>
</dbReference>
<evidence type="ECO:0000259" key="6">
    <source>
        <dbReference type="PROSITE" id="PS50977"/>
    </source>
</evidence>
<dbReference type="GO" id="GO:0003700">
    <property type="term" value="F:DNA-binding transcription factor activity"/>
    <property type="evidence" value="ECO:0007669"/>
    <property type="project" value="TreeGrafter"/>
</dbReference>
<keyword evidence="11" id="KW-1185">Reference proteome</keyword>